<protein>
    <submittedName>
        <fullName evidence="2">Uncharacterized protein</fullName>
    </submittedName>
</protein>
<evidence type="ECO:0000313" key="3">
    <source>
        <dbReference type="Proteomes" id="UP001054945"/>
    </source>
</evidence>
<proteinExistence type="predicted"/>
<reference evidence="2 3" key="1">
    <citation type="submission" date="2021-06" db="EMBL/GenBank/DDBJ databases">
        <title>Caerostris extrusa draft genome.</title>
        <authorList>
            <person name="Kono N."/>
            <person name="Arakawa K."/>
        </authorList>
    </citation>
    <scope>NUCLEOTIDE SEQUENCE [LARGE SCALE GENOMIC DNA]</scope>
</reference>
<keyword evidence="3" id="KW-1185">Reference proteome</keyword>
<organism evidence="2 3">
    <name type="scientific">Caerostris extrusa</name>
    <name type="common">Bark spider</name>
    <name type="synonym">Caerostris bankana</name>
    <dbReference type="NCBI Taxonomy" id="172846"/>
    <lineage>
        <taxon>Eukaryota</taxon>
        <taxon>Metazoa</taxon>
        <taxon>Ecdysozoa</taxon>
        <taxon>Arthropoda</taxon>
        <taxon>Chelicerata</taxon>
        <taxon>Arachnida</taxon>
        <taxon>Araneae</taxon>
        <taxon>Araneomorphae</taxon>
        <taxon>Entelegynae</taxon>
        <taxon>Araneoidea</taxon>
        <taxon>Araneidae</taxon>
        <taxon>Caerostris</taxon>
    </lineage>
</organism>
<name>A0AAV4R7Q3_CAEEX</name>
<dbReference type="AlphaFoldDB" id="A0AAV4R7Q3"/>
<sequence>MNIIKIENRYKVPKTETPQCIFYGNCRVTRAKITLDVNCPASSKNKRTDSNPLMLPLQTHVDSNEERTSSTSPTSIETGCVSPIIRNRKNSAVGRGVGSPPFPTPF</sequence>
<feature type="region of interest" description="Disordered" evidence="1">
    <location>
        <begin position="41"/>
        <end position="81"/>
    </location>
</feature>
<dbReference type="Proteomes" id="UP001054945">
    <property type="component" value="Unassembled WGS sequence"/>
</dbReference>
<comment type="caution">
    <text evidence="2">The sequence shown here is derived from an EMBL/GenBank/DDBJ whole genome shotgun (WGS) entry which is preliminary data.</text>
</comment>
<dbReference type="EMBL" id="BPLR01007355">
    <property type="protein sequence ID" value="GIY16280.1"/>
    <property type="molecule type" value="Genomic_DNA"/>
</dbReference>
<gene>
    <name evidence="2" type="ORF">CEXT_815111</name>
</gene>
<accession>A0AAV4R7Q3</accession>
<evidence type="ECO:0000256" key="1">
    <source>
        <dbReference type="SAM" id="MobiDB-lite"/>
    </source>
</evidence>
<evidence type="ECO:0000313" key="2">
    <source>
        <dbReference type="EMBL" id="GIY16280.1"/>
    </source>
</evidence>